<organism evidence="3 4">
    <name type="scientific">Alkaliphilus metalliredigens (strain QYMF)</name>
    <dbReference type="NCBI Taxonomy" id="293826"/>
    <lineage>
        <taxon>Bacteria</taxon>
        <taxon>Bacillati</taxon>
        <taxon>Bacillota</taxon>
        <taxon>Clostridia</taxon>
        <taxon>Peptostreptococcales</taxon>
        <taxon>Natronincolaceae</taxon>
        <taxon>Alkaliphilus</taxon>
    </lineage>
</organism>
<keyword evidence="1" id="KW-0521">NADP</keyword>
<dbReference type="EMBL" id="CP000724">
    <property type="protein sequence ID" value="ABR46905.1"/>
    <property type="molecule type" value="Genomic_DNA"/>
</dbReference>
<evidence type="ECO:0000259" key="2">
    <source>
        <dbReference type="SMART" id="SM00829"/>
    </source>
</evidence>
<protein>
    <submittedName>
        <fullName evidence="3">Alcohol dehydrogenase, zinc-binding domain protein</fullName>
    </submittedName>
</protein>
<dbReference type="InterPro" id="IPR011032">
    <property type="entry name" value="GroES-like_sf"/>
</dbReference>
<keyword evidence="4" id="KW-1185">Reference proteome</keyword>
<proteinExistence type="predicted"/>
<dbReference type="InterPro" id="IPR013149">
    <property type="entry name" value="ADH-like_C"/>
</dbReference>
<feature type="domain" description="Enoyl reductase (ER)" evidence="2">
    <location>
        <begin position="10"/>
        <end position="327"/>
    </location>
</feature>
<dbReference type="InterPro" id="IPR036291">
    <property type="entry name" value="NAD(P)-bd_dom_sf"/>
</dbReference>
<dbReference type="InterPro" id="IPR051603">
    <property type="entry name" value="Zinc-ADH_QOR/CCCR"/>
</dbReference>
<evidence type="ECO:0000313" key="3">
    <source>
        <dbReference type="EMBL" id="ABR46905.1"/>
    </source>
</evidence>
<dbReference type="HOGENOM" id="CLU_026673_3_3_9"/>
<dbReference type="PANTHER" id="PTHR44154:SF1">
    <property type="entry name" value="QUINONE OXIDOREDUCTASE"/>
    <property type="match status" value="1"/>
</dbReference>
<dbReference type="PANTHER" id="PTHR44154">
    <property type="entry name" value="QUINONE OXIDOREDUCTASE"/>
    <property type="match status" value="1"/>
</dbReference>
<name>A6TL37_ALKMQ</name>
<dbReference type="Gene3D" id="3.90.180.10">
    <property type="entry name" value="Medium-chain alcohol dehydrogenases, catalytic domain"/>
    <property type="match status" value="1"/>
</dbReference>
<dbReference type="RefSeq" id="WP_011971813.1">
    <property type="nucleotide sequence ID" value="NC_009633.1"/>
</dbReference>
<reference evidence="4" key="1">
    <citation type="journal article" date="2016" name="Genome Announc.">
        <title>Complete genome sequence of Alkaliphilus metalliredigens strain QYMF, an alkaliphilic and metal-reducing bacterium isolated from borax-contaminated leachate ponds.</title>
        <authorList>
            <person name="Hwang C."/>
            <person name="Copeland A."/>
            <person name="Lucas S."/>
            <person name="Lapidus A."/>
            <person name="Barry K."/>
            <person name="Detter J.C."/>
            <person name="Glavina Del Rio T."/>
            <person name="Hammon N."/>
            <person name="Israni S."/>
            <person name="Dalin E."/>
            <person name="Tice H."/>
            <person name="Pitluck S."/>
            <person name="Chertkov O."/>
            <person name="Brettin T."/>
            <person name="Bruce D."/>
            <person name="Han C."/>
            <person name="Schmutz J."/>
            <person name="Larimer F."/>
            <person name="Land M.L."/>
            <person name="Hauser L."/>
            <person name="Kyrpides N."/>
            <person name="Mikhailova N."/>
            <person name="Ye Q."/>
            <person name="Zhou J."/>
            <person name="Richardson P."/>
            <person name="Fields M.W."/>
        </authorList>
    </citation>
    <scope>NUCLEOTIDE SEQUENCE [LARGE SCALE GENOMIC DNA]</scope>
    <source>
        <strain evidence="4">QYMF</strain>
    </source>
</reference>
<gene>
    <name evidence="3" type="ordered locus">Amet_0680</name>
</gene>
<dbReference type="eggNOG" id="COG0604">
    <property type="taxonomic scope" value="Bacteria"/>
</dbReference>
<dbReference type="SUPFAM" id="SSF50129">
    <property type="entry name" value="GroES-like"/>
    <property type="match status" value="1"/>
</dbReference>
<dbReference type="InterPro" id="IPR020843">
    <property type="entry name" value="ER"/>
</dbReference>
<dbReference type="Gene3D" id="3.40.50.720">
    <property type="entry name" value="NAD(P)-binding Rossmann-like Domain"/>
    <property type="match status" value="1"/>
</dbReference>
<dbReference type="SMART" id="SM00829">
    <property type="entry name" value="PKS_ER"/>
    <property type="match status" value="1"/>
</dbReference>
<dbReference type="CDD" id="cd08272">
    <property type="entry name" value="MDR6"/>
    <property type="match status" value="1"/>
</dbReference>
<evidence type="ECO:0000256" key="1">
    <source>
        <dbReference type="ARBA" id="ARBA00022857"/>
    </source>
</evidence>
<dbReference type="GO" id="GO:0016491">
    <property type="term" value="F:oxidoreductase activity"/>
    <property type="evidence" value="ECO:0007669"/>
    <property type="project" value="InterPro"/>
</dbReference>
<sequence>MKAMVIREFGGPEVFKLEEVSKPTLKPGHVLIRVEAACMNPIDVKIRGGLVKAATETLPAILHGDVAGVVEAVADDVEMLTVGDKVYGLGGGVKGTGGALAEYMLVDADLLAIKPKNLFMDEAACCPVVALTAWDALVNRGKVQVGHRVLIHGATGGVGHMAIQIAKHLGAEVYATASSDEKIKIANKLGAHHVINYKETSVEEYVNQYTEGKGFDLVFDTVGGENLDRSFEAAAMTGTVISTNTRSTHDLSMLHAKGLNLHVVFLLLPLLHGSGRKEMGYTLRRISQLIEQEIIKPLLDEKTYGFSEVSLAHRQLESGQAIGKIALFNDLASK</sequence>
<dbReference type="STRING" id="293826.Amet_0680"/>
<accession>A6TL37</accession>
<dbReference type="InterPro" id="IPR013154">
    <property type="entry name" value="ADH-like_N"/>
</dbReference>
<dbReference type="Pfam" id="PF08240">
    <property type="entry name" value="ADH_N"/>
    <property type="match status" value="1"/>
</dbReference>
<dbReference type="Proteomes" id="UP000001572">
    <property type="component" value="Chromosome"/>
</dbReference>
<dbReference type="AlphaFoldDB" id="A6TL37"/>
<evidence type="ECO:0000313" key="4">
    <source>
        <dbReference type="Proteomes" id="UP000001572"/>
    </source>
</evidence>
<dbReference type="SUPFAM" id="SSF51735">
    <property type="entry name" value="NAD(P)-binding Rossmann-fold domains"/>
    <property type="match status" value="1"/>
</dbReference>
<dbReference type="Pfam" id="PF00107">
    <property type="entry name" value="ADH_zinc_N"/>
    <property type="match status" value="1"/>
</dbReference>
<dbReference type="KEGG" id="amt:Amet_0680"/>
<dbReference type="OrthoDB" id="9792162at2"/>